<dbReference type="Proteomes" id="UP001372834">
    <property type="component" value="Unassembled WGS sequence"/>
</dbReference>
<protein>
    <submittedName>
        <fullName evidence="2">Uncharacterized protein</fullName>
    </submittedName>
</protein>
<feature type="compositionally biased region" description="Basic and acidic residues" evidence="1">
    <location>
        <begin position="57"/>
        <end position="68"/>
    </location>
</feature>
<comment type="caution">
    <text evidence="2">The sequence shown here is derived from an EMBL/GenBank/DDBJ whole genome shotgun (WGS) entry which is preliminary data.</text>
</comment>
<organism evidence="2 3">
    <name type="scientific">Polyplax serrata</name>
    <name type="common">Common mouse louse</name>
    <dbReference type="NCBI Taxonomy" id="468196"/>
    <lineage>
        <taxon>Eukaryota</taxon>
        <taxon>Metazoa</taxon>
        <taxon>Ecdysozoa</taxon>
        <taxon>Arthropoda</taxon>
        <taxon>Hexapoda</taxon>
        <taxon>Insecta</taxon>
        <taxon>Pterygota</taxon>
        <taxon>Neoptera</taxon>
        <taxon>Paraneoptera</taxon>
        <taxon>Psocodea</taxon>
        <taxon>Troctomorpha</taxon>
        <taxon>Phthiraptera</taxon>
        <taxon>Anoplura</taxon>
        <taxon>Polyplacidae</taxon>
        <taxon>Polyplax</taxon>
    </lineage>
</organism>
<accession>A0AAN8P5J8</accession>
<sequence>MWRGEGPSPGGIARRQGEWKILPSIFERERPMYLSPQDPSGKVVKEPSLGCRSGRGSRREGKSRKGECWGRGGSIRSGHTLGQDGLKGAVNVATRGWLAG</sequence>
<name>A0AAN8P5J8_POLSC</name>
<reference evidence="2 3" key="1">
    <citation type="submission" date="2023-10" db="EMBL/GenBank/DDBJ databases">
        <title>Genomes of two closely related lineages of the louse Polyplax serrata with different host specificities.</title>
        <authorList>
            <person name="Martinu J."/>
            <person name="Tarabai H."/>
            <person name="Stefka J."/>
            <person name="Hypsa V."/>
        </authorList>
    </citation>
    <scope>NUCLEOTIDE SEQUENCE [LARGE SCALE GENOMIC DNA]</scope>
    <source>
        <strain evidence="2">HR10_N</strain>
    </source>
</reference>
<proteinExistence type="predicted"/>
<evidence type="ECO:0000313" key="2">
    <source>
        <dbReference type="EMBL" id="KAK6633017.1"/>
    </source>
</evidence>
<dbReference type="AlphaFoldDB" id="A0AAN8P5J8"/>
<gene>
    <name evidence="2" type="ORF">RUM43_012760</name>
</gene>
<dbReference type="EMBL" id="JAWJWE010000006">
    <property type="protein sequence ID" value="KAK6633017.1"/>
    <property type="molecule type" value="Genomic_DNA"/>
</dbReference>
<evidence type="ECO:0000313" key="3">
    <source>
        <dbReference type="Proteomes" id="UP001372834"/>
    </source>
</evidence>
<feature type="region of interest" description="Disordered" evidence="1">
    <location>
        <begin position="33"/>
        <end position="85"/>
    </location>
</feature>
<evidence type="ECO:0000256" key="1">
    <source>
        <dbReference type="SAM" id="MobiDB-lite"/>
    </source>
</evidence>